<name>A0ABT8ASI0_9HYPH</name>
<dbReference type="EMBL" id="JAUFPT010000058">
    <property type="protein sequence ID" value="MDN3572371.1"/>
    <property type="molecule type" value="Genomic_DNA"/>
</dbReference>
<accession>A0ABT8ASI0</accession>
<sequence length="88" mass="9456">MQMTLALFQPPNEPEPEVEVIESKLPRLWRASAKAERASAVPESASIKEMNEPPATAPPFMGSAVSDVAAARAPISVHRAVRLLVVNP</sequence>
<evidence type="ECO:0000313" key="2">
    <source>
        <dbReference type="Proteomes" id="UP001244297"/>
    </source>
</evidence>
<keyword evidence="2" id="KW-1185">Reference proteome</keyword>
<proteinExistence type="predicted"/>
<protein>
    <submittedName>
        <fullName evidence="1">Uncharacterized protein</fullName>
    </submittedName>
</protein>
<dbReference type="Proteomes" id="UP001244297">
    <property type="component" value="Unassembled WGS sequence"/>
</dbReference>
<reference evidence="2" key="1">
    <citation type="journal article" date="2019" name="Int. J. Syst. Evol. Microbiol.">
        <title>The Global Catalogue of Microorganisms (GCM) 10K type strain sequencing project: providing services to taxonomists for standard genome sequencing and annotation.</title>
        <authorList>
            <consortium name="The Broad Institute Genomics Platform"/>
            <consortium name="The Broad Institute Genome Sequencing Center for Infectious Disease"/>
            <person name="Wu L."/>
            <person name="Ma J."/>
        </authorList>
    </citation>
    <scope>NUCLEOTIDE SEQUENCE [LARGE SCALE GENOMIC DNA]</scope>
    <source>
        <strain evidence="2">CECT 7806</strain>
    </source>
</reference>
<gene>
    <name evidence="1" type="ORF">QWZ18_17285</name>
</gene>
<dbReference type="RefSeq" id="WP_238285071.1">
    <property type="nucleotide sequence ID" value="NZ_BPQS01000002.1"/>
</dbReference>
<organism evidence="1 2">
    <name type="scientific">Methylobacterium longum</name>
    <dbReference type="NCBI Taxonomy" id="767694"/>
    <lineage>
        <taxon>Bacteria</taxon>
        <taxon>Pseudomonadati</taxon>
        <taxon>Pseudomonadota</taxon>
        <taxon>Alphaproteobacteria</taxon>
        <taxon>Hyphomicrobiales</taxon>
        <taxon>Methylobacteriaceae</taxon>
        <taxon>Methylobacterium</taxon>
    </lineage>
</organism>
<evidence type="ECO:0000313" key="1">
    <source>
        <dbReference type="EMBL" id="MDN3572371.1"/>
    </source>
</evidence>
<comment type="caution">
    <text evidence="1">The sequence shown here is derived from an EMBL/GenBank/DDBJ whole genome shotgun (WGS) entry which is preliminary data.</text>
</comment>